<proteinExistence type="predicted"/>
<name>A0A556PL32_9BACI</name>
<accession>A0A556PL32</accession>
<gene>
    <name evidence="1" type="ORF">FPQ13_08220</name>
</gene>
<dbReference type="AlphaFoldDB" id="A0A556PL32"/>
<comment type="caution">
    <text evidence="1">The sequence shown here is derived from an EMBL/GenBank/DDBJ whole genome shotgun (WGS) entry which is preliminary data.</text>
</comment>
<evidence type="ECO:0000313" key="1">
    <source>
        <dbReference type="EMBL" id="TSJ65102.1"/>
    </source>
</evidence>
<dbReference type="Proteomes" id="UP000316425">
    <property type="component" value="Unassembled WGS sequence"/>
</dbReference>
<dbReference type="InterPro" id="IPR035903">
    <property type="entry name" value="HesB-like_dom_sf"/>
</dbReference>
<sequence>MQIYITDEAVDWLIEEMDLEAGDQVRFFPKYGGDSVFQQGFSVGMGLETAPTPETTVEKKEITFQVDEKDAWFFDGNDLEVVLENDEVKFEKKDN</sequence>
<keyword evidence="2" id="KW-1185">Reference proteome</keyword>
<dbReference type="SUPFAM" id="SSF89360">
    <property type="entry name" value="HesB-like domain"/>
    <property type="match status" value="1"/>
</dbReference>
<dbReference type="OrthoDB" id="1645729at2"/>
<protein>
    <recommendedName>
        <fullName evidence="3">FeS cluster biogenesis domain-containing protein</fullName>
    </recommendedName>
</protein>
<evidence type="ECO:0008006" key="3">
    <source>
        <dbReference type="Google" id="ProtNLM"/>
    </source>
</evidence>
<dbReference type="EMBL" id="VMHE01000012">
    <property type="protein sequence ID" value="TSJ65102.1"/>
    <property type="molecule type" value="Genomic_DNA"/>
</dbReference>
<organism evidence="1 2">
    <name type="scientific">Allobacillus salarius</name>
    <dbReference type="NCBI Taxonomy" id="1955272"/>
    <lineage>
        <taxon>Bacteria</taxon>
        <taxon>Bacillati</taxon>
        <taxon>Bacillota</taxon>
        <taxon>Bacilli</taxon>
        <taxon>Bacillales</taxon>
        <taxon>Bacillaceae</taxon>
        <taxon>Allobacillus</taxon>
    </lineage>
</organism>
<evidence type="ECO:0000313" key="2">
    <source>
        <dbReference type="Proteomes" id="UP000316425"/>
    </source>
</evidence>
<reference evidence="1 2" key="1">
    <citation type="submission" date="2019-07" db="EMBL/GenBank/DDBJ databases">
        <title>Allobacillus sp. nov. SKP isolated from shrimp paste of Euphausiacea.</title>
        <authorList>
            <person name="Kanchanasin P."/>
            <person name="Tanasupawat S."/>
            <person name="Shi W."/>
            <person name="Wu L."/>
            <person name="Ma J."/>
        </authorList>
    </citation>
    <scope>NUCLEOTIDE SEQUENCE [LARGE SCALE GENOMIC DNA]</scope>
    <source>
        <strain evidence="1 2">SKP4-8</strain>
    </source>
</reference>
<dbReference type="RefSeq" id="WP_144088866.1">
    <property type="nucleotide sequence ID" value="NZ_VMHE01000012.1"/>
</dbReference>